<gene>
    <name evidence="1" type="ORF">BJ138DRAFT_1191650</name>
</gene>
<evidence type="ECO:0000313" key="1">
    <source>
        <dbReference type="EMBL" id="KAH7903589.1"/>
    </source>
</evidence>
<accession>A0ACB7ZSC8</accession>
<organism evidence="1 2">
    <name type="scientific">Hygrophoropsis aurantiaca</name>
    <dbReference type="NCBI Taxonomy" id="72124"/>
    <lineage>
        <taxon>Eukaryota</taxon>
        <taxon>Fungi</taxon>
        <taxon>Dikarya</taxon>
        <taxon>Basidiomycota</taxon>
        <taxon>Agaricomycotina</taxon>
        <taxon>Agaricomycetes</taxon>
        <taxon>Agaricomycetidae</taxon>
        <taxon>Boletales</taxon>
        <taxon>Coniophorineae</taxon>
        <taxon>Hygrophoropsidaceae</taxon>
        <taxon>Hygrophoropsis</taxon>
    </lineage>
</organism>
<sequence>MPRPESFRQSCYPCPDCPRKFKSQGGRTQHRNTVHNNILPSVDDEHQNENFVYRYHPYLNALPCDEEGNYLEPDTPAPLPPPAPDPRSSEAWHPFGSRVEFDFAHYHFVEVQSSEGEINKALNHWAASLAEYGAHPPWKNTDEMYATIDAIQCGDAPWKVHKLRYQGPPPPAGGTPPKWMTQTYELCSRDARVVLLNQLSTPDFKNSINTIPYQQFNAKGSRIFSNMMSGDWVWNHADLLKEDPHTHGAMFVPIIAGSDKTTVSVATGHQEYHPVYMSPGNITNTARRARGNAVLPVAFLPIPKTKRKHRKTEAFQRFCRQMYHAALELVFAPLRAGMSIPEVIKCPDGHFRRAVYGLGPYIADYPEQVWLAGIVQGWCPKCDARPANLDATGAHRRTHEKTDFLISCFDPGTLWDDYGIRADIVPFTHSFPRADIHQLLSPDLLHQVIKGTFKDHIVTWINEYLHLEYGETRANEIIDDIDRRISVVPAFPGLRRFPDGRDFHQWTGDDSKALMKVYLPAIADYVPSDMVKCLAAFLDFCYLARRNAITSDSLKQMEEALDRFHHYRKVFIDTGVRESHISLPRQHSLKHYLRSIRLYGSP</sequence>
<feature type="non-terminal residue" evidence="1">
    <location>
        <position position="602"/>
    </location>
</feature>
<reference evidence="1" key="1">
    <citation type="journal article" date="2021" name="New Phytol.">
        <title>Evolutionary innovations through gain and loss of genes in the ectomycorrhizal Boletales.</title>
        <authorList>
            <person name="Wu G."/>
            <person name="Miyauchi S."/>
            <person name="Morin E."/>
            <person name="Kuo A."/>
            <person name="Drula E."/>
            <person name="Varga T."/>
            <person name="Kohler A."/>
            <person name="Feng B."/>
            <person name="Cao Y."/>
            <person name="Lipzen A."/>
            <person name="Daum C."/>
            <person name="Hundley H."/>
            <person name="Pangilinan J."/>
            <person name="Johnson J."/>
            <person name="Barry K."/>
            <person name="LaButti K."/>
            <person name="Ng V."/>
            <person name="Ahrendt S."/>
            <person name="Min B."/>
            <person name="Choi I.G."/>
            <person name="Park H."/>
            <person name="Plett J.M."/>
            <person name="Magnuson J."/>
            <person name="Spatafora J.W."/>
            <person name="Nagy L.G."/>
            <person name="Henrissat B."/>
            <person name="Grigoriev I.V."/>
            <person name="Yang Z.L."/>
            <person name="Xu J."/>
            <person name="Martin F.M."/>
        </authorList>
    </citation>
    <scope>NUCLEOTIDE SEQUENCE</scope>
    <source>
        <strain evidence="1">ATCC 28755</strain>
    </source>
</reference>
<dbReference type="Proteomes" id="UP000790377">
    <property type="component" value="Unassembled WGS sequence"/>
</dbReference>
<keyword evidence="2" id="KW-1185">Reference proteome</keyword>
<protein>
    <submittedName>
        <fullName evidence="1">Uncharacterized protein</fullName>
    </submittedName>
</protein>
<name>A0ACB7ZSC8_9AGAM</name>
<proteinExistence type="predicted"/>
<dbReference type="EMBL" id="MU268873">
    <property type="protein sequence ID" value="KAH7903589.1"/>
    <property type="molecule type" value="Genomic_DNA"/>
</dbReference>
<evidence type="ECO:0000313" key="2">
    <source>
        <dbReference type="Proteomes" id="UP000790377"/>
    </source>
</evidence>
<comment type="caution">
    <text evidence="1">The sequence shown here is derived from an EMBL/GenBank/DDBJ whole genome shotgun (WGS) entry which is preliminary data.</text>
</comment>